<evidence type="ECO:0000256" key="4">
    <source>
        <dbReference type="ARBA" id="ARBA00023015"/>
    </source>
</evidence>
<dbReference type="PROSITE" id="PS50118">
    <property type="entry name" value="HMG_BOX_2"/>
    <property type="match status" value="1"/>
</dbReference>
<dbReference type="Pfam" id="PF12444">
    <property type="entry name" value="Sox_N"/>
    <property type="match status" value="1"/>
</dbReference>
<dbReference type="GO" id="GO:0005737">
    <property type="term" value="C:cytoplasm"/>
    <property type="evidence" value="ECO:0007669"/>
    <property type="project" value="UniProtKB-SubCell"/>
</dbReference>
<feature type="region of interest" description="Disordered" evidence="10">
    <location>
        <begin position="354"/>
        <end position="379"/>
    </location>
</feature>
<evidence type="ECO:0000256" key="2">
    <source>
        <dbReference type="ARBA" id="ARBA00004496"/>
    </source>
</evidence>
<keyword evidence="5 9" id="KW-0238">DNA-binding</keyword>
<dbReference type="GO" id="GO:0002009">
    <property type="term" value="P:morphogenesis of an epithelium"/>
    <property type="evidence" value="ECO:0007669"/>
    <property type="project" value="TreeGrafter"/>
</dbReference>
<evidence type="ECO:0000256" key="3">
    <source>
        <dbReference type="ARBA" id="ARBA00022490"/>
    </source>
</evidence>
<sequence>MSAEEQSLSEVELSPGVSDDGGSVSPGRAGHSGDSQLVSGGGAEDDGAGLSHTGVSVKSDDDDERFPIGIREAVSQVLNGYDWTLVPMPVRVNTGSKSKPHVKRPMNAFMVWAQAARRKLADQYPHLHNAELSKTLGKLWSVCVCVCVCVCECVVCVCECVVCVCECVVCVCECVVECVVCVVCVCRLLNENDKRPFIEEAERLRKQHKKDYPEYKYQPRRRKNGKPGSSTDSDAHSEGDVTHSQSHYKSLHLEAGHGAGAGSPLSDGHHTHPAGSNHSPPTPPTTPKTELQGGKSGEGKREGGARGMGVGADGSSASSSSSSSSKPHLDFVNVDIGEISHDVMANMEPFDVNEFDQYLPPNGHHPSGSGSTSCPAPSPSPYSYWLSKQQLSSEGGKPQIKSETHFSGNADASVGGASTSAGGASAHVTYTPLSLPHYGSAFPSLASRAAPFAEYGDHQASGSYYTHSGQSGLYSAFSYMSSAQRPIYTAITDPAPGNSPTHWEQPVYTTLTRP</sequence>
<evidence type="ECO:0000256" key="8">
    <source>
        <dbReference type="ARBA" id="ARBA00040805"/>
    </source>
</evidence>
<dbReference type="PANTHER" id="PTHR45803:SF6">
    <property type="entry name" value="TRANSCRIPTION FACTOR SOX-10"/>
    <property type="match status" value="1"/>
</dbReference>
<dbReference type="InterPro" id="IPR036910">
    <property type="entry name" value="HMG_box_dom_sf"/>
</dbReference>
<dbReference type="GO" id="GO:0005634">
    <property type="term" value="C:nucleus"/>
    <property type="evidence" value="ECO:0007669"/>
    <property type="project" value="UniProtKB-SubCell"/>
</dbReference>
<keyword evidence="13" id="KW-1185">Reference proteome</keyword>
<dbReference type="GO" id="GO:0048484">
    <property type="term" value="P:enteric nervous system development"/>
    <property type="evidence" value="ECO:0007669"/>
    <property type="project" value="TreeGrafter"/>
</dbReference>
<dbReference type="Pfam" id="PF00505">
    <property type="entry name" value="HMG_box"/>
    <property type="match status" value="1"/>
</dbReference>
<dbReference type="GO" id="GO:0007422">
    <property type="term" value="P:peripheral nervous system development"/>
    <property type="evidence" value="ECO:0007669"/>
    <property type="project" value="TreeGrafter"/>
</dbReference>
<gene>
    <name evidence="12" type="ORF">QTP70_032910</name>
</gene>
<dbReference type="SMART" id="SM00398">
    <property type="entry name" value="HMG"/>
    <property type="match status" value="1"/>
</dbReference>
<evidence type="ECO:0000313" key="12">
    <source>
        <dbReference type="EMBL" id="KAK3508575.1"/>
    </source>
</evidence>
<dbReference type="SUPFAM" id="SSF47095">
    <property type="entry name" value="HMG-box"/>
    <property type="match status" value="2"/>
</dbReference>
<evidence type="ECO:0000313" key="13">
    <source>
        <dbReference type="Proteomes" id="UP001274896"/>
    </source>
</evidence>
<feature type="compositionally biased region" description="Low complexity" evidence="10">
    <location>
        <begin position="14"/>
        <end position="27"/>
    </location>
</feature>
<feature type="domain" description="HMG box" evidence="11">
    <location>
        <begin position="102"/>
        <end position="216"/>
    </location>
</feature>
<protein>
    <recommendedName>
        <fullName evidence="8">Transcription factor SOX-10</fullName>
    </recommendedName>
</protein>
<comment type="caution">
    <text evidence="12">The sequence shown here is derived from an EMBL/GenBank/DDBJ whole genome shotgun (WGS) entry which is preliminary data.</text>
</comment>
<dbReference type="PANTHER" id="PTHR45803">
    <property type="entry name" value="SOX100B"/>
    <property type="match status" value="1"/>
</dbReference>
<organism evidence="12 13">
    <name type="scientific">Hemibagrus guttatus</name>
    <dbReference type="NCBI Taxonomy" id="175788"/>
    <lineage>
        <taxon>Eukaryota</taxon>
        <taxon>Metazoa</taxon>
        <taxon>Chordata</taxon>
        <taxon>Craniata</taxon>
        <taxon>Vertebrata</taxon>
        <taxon>Euteleostomi</taxon>
        <taxon>Actinopterygii</taxon>
        <taxon>Neopterygii</taxon>
        <taxon>Teleostei</taxon>
        <taxon>Ostariophysi</taxon>
        <taxon>Siluriformes</taxon>
        <taxon>Bagridae</taxon>
        <taxon>Hemibagrus</taxon>
    </lineage>
</organism>
<evidence type="ECO:0000256" key="9">
    <source>
        <dbReference type="PROSITE-ProRule" id="PRU00267"/>
    </source>
</evidence>
<keyword evidence="4" id="KW-0805">Transcription regulation</keyword>
<dbReference type="InterPro" id="IPR022151">
    <property type="entry name" value="Sox_N"/>
</dbReference>
<dbReference type="EMBL" id="JAUCMX010000028">
    <property type="protein sequence ID" value="KAK3508575.1"/>
    <property type="molecule type" value="Genomic_DNA"/>
</dbReference>
<keyword evidence="6" id="KW-0804">Transcription</keyword>
<feature type="compositionally biased region" description="Low complexity" evidence="10">
    <location>
        <begin position="313"/>
        <end position="325"/>
    </location>
</feature>
<name>A0AAE0UJP4_9TELE</name>
<feature type="compositionally biased region" description="Polar residues" evidence="10">
    <location>
        <begin position="498"/>
        <end position="514"/>
    </location>
</feature>
<feature type="region of interest" description="Disordered" evidence="10">
    <location>
        <begin position="209"/>
        <end position="329"/>
    </location>
</feature>
<evidence type="ECO:0000256" key="6">
    <source>
        <dbReference type="ARBA" id="ARBA00023163"/>
    </source>
</evidence>
<evidence type="ECO:0000256" key="5">
    <source>
        <dbReference type="ARBA" id="ARBA00023125"/>
    </source>
</evidence>
<feature type="region of interest" description="Disordered" evidence="10">
    <location>
        <begin position="492"/>
        <end position="514"/>
    </location>
</feature>
<dbReference type="GO" id="GO:0000122">
    <property type="term" value="P:negative regulation of transcription by RNA polymerase II"/>
    <property type="evidence" value="ECO:0007669"/>
    <property type="project" value="TreeGrafter"/>
</dbReference>
<dbReference type="FunFam" id="1.10.30.10:FF:000064">
    <property type="entry name" value="Mutant transcription factor sox9a"/>
    <property type="match status" value="1"/>
</dbReference>
<dbReference type="GO" id="GO:0001755">
    <property type="term" value="P:neural crest cell migration"/>
    <property type="evidence" value="ECO:0007669"/>
    <property type="project" value="TreeGrafter"/>
</dbReference>
<dbReference type="AlphaFoldDB" id="A0AAE0UJP4"/>
<dbReference type="InterPro" id="IPR050917">
    <property type="entry name" value="SOX_TF"/>
</dbReference>
<evidence type="ECO:0000256" key="1">
    <source>
        <dbReference type="ARBA" id="ARBA00004123"/>
    </source>
</evidence>
<keyword evidence="7 9" id="KW-0539">Nucleus</keyword>
<dbReference type="InterPro" id="IPR009071">
    <property type="entry name" value="HMG_box_dom"/>
</dbReference>
<feature type="DNA-binding region" description="HMG box" evidence="9">
    <location>
        <begin position="102"/>
        <end position="216"/>
    </location>
</feature>
<dbReference type="Gene3D" id="1.10.30.10">
    <property type="entry name" value="High mobility group box domain"/>
    <property type="match status" value="1"/>
</dbReference>
<comment type="subcellular location">
    <subcellularLocation>
        <location evidence="2">Cytoplasm</location>
    </subcellularLocation>
    <subcellularLocation>
        <location evidence="1">Nucleus</location>
    </subcellularLocation>
</comment>
<feature type="region of interest" description="Disordered" evidence="10">
    <location>
        <begin position="1"/>
        <end position="61"/>
    </location>
</feature>
<dbReference type="CDD" id="cd22031">
    <property type="entry name" value="HMG-box_SoxE"/>
    <property type="match status" value="1"/>
</dbReference>
<dbReference type="Proteomes" id="UP001274896">
    <property type="component" value="Unassembled WGS sequence"/>
</dbReference>
<reference evidence="12" key="1">
    <citation type="submission" date="2023-06" db="EMBL/GenBank/DDBJ databases">
        <title>Male Hemibagrus guttatus genome.</title>
        <authorList>
            <person name="Bian C."/>
        </authorList>
    </citation>
    <scope>NUCLEOTIDE SEQUENCE</scope>
    <source>
        <strain evidence="12">Male_cb2023</strain>
        <tissue evidence="12">Muscle</tissue>
    </source>
</reference>
<proteinExistence type="predicted"/>
<evidence type="ECO:0000256" key="7">
    <source>
        <dbReference type="ARBA" id="ARBA00023242"/>
    </source>
</evidence>
<feature type="compositionally biased region" description="Low complexity" evidence="10">
    <location>
        <begin position="366"/>
        <end position="375"/>
    </location>
</feature>
<evidence type="ECO:0000259" key="11">
    <source>
        <dbReference type="PROSITE" id="PS50118"/>
    </source>
</evidence>
<keyword evidence="3" id="KW-0963">Cytoplasm</keyword>
<dbReference type="GO" id="GO:0000981">
    <property type="term" value="F:DNA-binding transcription factor activity, RNA polymerase II-specific"/>
    <property type="evidence" value="ECO:0007669"/>
    <property type="project" value="TreeGrafter"/>
</dbReference>
<accession>A0AAE0UJP4</accession>
<evidence type="ECO:0000256" key="10">
    <source>
        <dbReference type="SAM" id="MobiDB-lite"/>
    </source>
</evidence>
<dbReference type="GO" id="GO:0000978">
    <property type="term" value="F:RNA polymerase II cis-regulatory region sequence-specific DNA binding"/>
    <property type="evidence" value="ECO:0007669"/>
    <property type="project" value="TreeGrafter"/>
</dbReference>